<accession>A0A7Y0Q728</accession>
<feature type="signal peptide" evidence="1">
    <location>
        <begin position="1"/>
        <end position="25"/>
    </location>
</feature>
<evidence type="ECO:0000313" key="4">
    <source>
        <dbReference type="Proteomes" id="UP000568664"/>
    </source>
</evidence>
<evidence type="ECO:0000313" key="3">
    <source>
        <dbReference type="EMBL" id="NMP30605.1"/>
    </source>
</evidence>
<reference evidence="3 4" key="1">
    <citation type="submission" date="2020-04" db="EMBL/GenBank/DDBJ databases">
        <title>Thalassotalea sp. M1531, isolated from the surface of marine red alga.</title>
        <authorList>
            <person name="Pang L."/>
            <person name="Lu D.-C."/>
        </authorList>
    </citation>
    <scope>NUCLEOTIDE SEQUENCE [LARGE SCALE GENOMIC DNA]</scope>
    <source>
        <strain evidence="3 4">M1531</strain>
    </source>
</reference>
<name>A0A7Y0Q728_9GAMM</name>
<feature type="domain" description="DUF547" evidence="2">
    <location>
        <begin position="127"/>
        <end position="237"/>
    </location>
</feature>
<protein>
    <submittedName>
        <fullName evidence="3">DUF547 domain-containing protein</fullName>
    </submittedName>
</protein>
<keyword evidence="4" id="KW-1185">Reference proteome</keyword>
<comment type="caution">
    <text evidence="3">The sequence shown here is derived from an EMBL/GenBank/DDBJ whole genome shotgun (WGS) entry which is preliminary data.</text>
</comment>
<dbReference type="RefSeq" id="WP_169073895.1">
    <property type="nucleotide sequence ID" value="NZ_JABBXH010000001.1"/>
</dbReference>
<organism evidence="3 4">
    <name type="scientific">Thalassotalea algicola</name>
    <dbReference type="NCBI Taxonomy" id="2716224"/>
    <lineage>
        <taxon>Bacteria</taxon>
        <taxon>Pseudomonadati</taxon>
        <taxon>Pseudomonadota</taxon>
        <taxon>Gammaproteobacteria</taxon>
        <taxon>Alteromonadales</taxon>
        <taxon>Colwelliaceae</taxon>
        <taxon>Thalassotalea</taxon>
    </lineage>
</organism>
<dbReference type="InterPro" id="IPR006869">
    <property type="entry name" value="DUF547"/>
</dbReference>
<keyword evidence="1" id="KW-0732">Signal</keyword>
<evidence type="ECO:0000259" key="2">
    <source>
        <dbReference type="Pfam" id="PF04784"/>
    </source>
</evidence>
<evidence type="ECO:0000256" key="1">
    <source>
        <dbReference type="SAM" id="SignalP"/>
    </source>
</evidence>
<dbReference type="AlphaFoldDB" id="A0A7Y0Q728"/>
<dbReference type="Proteomes" id="UP000568664">
    <property type="component" value="Unassembled WGS sequence"/>
</dbReference>
<dbReference type="EMBL" id="JABBXH010000001">
    <property type="protein sequence ID" value="NMP30605.1"/>
    <property type="molecule type" value="Genomic_DNA"/>
</dbReference>
<dbReference type="Pfam" id="PF04784">
    <property type="entry name" value="DUF547"/>
    <property type="match status" value="1"/>
</dbReference>
<proteinExistence type="predicted"/>
<feature type="chain" id="PRO_5030629089" evidence="1">
    <location>
        <begin position="26"/>
        <end position="363"/>
    </location>
</feature>
<gene>
    <name evidence="3" type="ORF">HII17_03435</name>
</gene>
<sequence>MSINHFIRQTALVAMLCCTTSAAFASQPTTSISSLYSQHAEKSTLSMDFTVVNELLHAGVLDMGRSTRSWAKSVRPNTGTRMRHNIDGATENETNRFFYENLAEEQEKIVKLRKSLESIPSDTPLSFYTKRQQLAYWLNLYNVTVINEIAQIYPVENLESRLSGELSFFSEKLLNVQGVALSLNDIHYEILPNLYQDEPLVIYGLYQGYRGSPNIRKKAYTGYNVFDALKDNAEEFINSNRGTQFNGAKGTVRVAQFYKRNIEFFPDFQSDLKAHLLEHANKSINEDVANAKEFVTNIKNYRTADIYGTFRNHEGSVATDATQQKSKKSYAQVMKLRELMRVRAVNLGGGRVTVTDLESQEEK</sequence>